<keyword evidence="4" id="KW-0274">FAD</keyword>
<dbReference type="InterPro" id="IPR006091">
    <property type="entry name" value="Acyl-CoA_Oxase/DH_mid-dom"/>
</dbReference>
<dbReference type="Gene3D" id="1.10.540.10">
    <property type="entry name" value="Acyl-CoA dehydrogenase/oxidase, N-terminal domain"/>
    <property type="match status" value="1"/>
</dbReference>
<keyword evidence="8" id="KW-0560">Oxidoreductase</keyword>
<evidence type="ECO:0000259" key="7">
    <source>
        <dbReference type="Pfam" id="PF02771"/>
    </source>
</evidence>
<comment type="similarity">
    <text evidence="2">Belongs to the acyl-CoA dehydrogenase family.</text>
</comment>
<feature type="domain" description="Acyl-CoA dehydrogenase/oxidase N-terminal" evidence="7">
    <location>
        <begin position="16"/>
        <end position="126"/>
    </location>
</feature>
<keyword evidence="3" id="KW-0285">Flavoprotein</keyword>
<evidence type="ECO:0000256" key="4">
    <source>
        <dbReference type="ARBA" id="ARBA00022827"/>
    </source>
</evidence>
<feature type="domain" description="Acyl-CoA oxidase/dehydrogenase middle" evidence="6">
    <location>
        <begin position="132"/>
        <end position="209"/>
    </location>
</feature>
<name>A0A484QLY4_9ZZZZ</name>
<dbReference type="InterPro" id="IPR036250">
    <property type="entry name" value="AcylCo_DH-like_C"/>
</dbReference>
<dbReference type="AlphaFoldDB" id="A0A484QLY4"/>
<proteinExistence type="inferred from homology"/>
<feature type="domain" description="Acyl-CoA dehydrogenase/oxidase C-terminal" evidence="5">
    <location>
        <begin position="235"/>
        <end position="383"/>
    </location>
</feature>
<dbReference type="InterPro" id="IPR009100">
    <property type="entry name" value="AcylCoA_DH/oxidase_NM_dom_sf"/>
</dbReference>
<evidence type="ECO:0000313" key="8">
    <source>
        <dbReference type="EMBL" id="VFR39213.1"/>
    </source>
</evidence>
<evidence type="ECO:0000256" key="2">
    <source>
        <dbReference type="ARBA" id="ARBA00009347"/>
    </source>
</evidence>
<evidence type="ECO:0000313" key="9">
    <source>
        <dbReference type="EMBL" id="VFR65749.1"/>
    </source>
</evidence>
<accession>A0A484QLY4</accession>
<dbReference type="SUPFAM" id="SSF47203">
    <property type="entry name" value="Acyl-CoA dehydrogenase C-terminal domain-like"/>
    <property type="match status" value="1"/>
</dbReference>
<dbReference type="EMBL" id="CAADIJ010000005">
    <property type="protein sequence ID" value="VFR65749.1"/>
    <property type="molecule type" value="Genomic_DNA"/>
</dbReference>
<dbReference type="GO" id="GO:0070991">
    <property type="term" value="F:medium-chain fatty acyl-CoA dehydrogenase activity"/>
    <property type="evidence" value="ECO:0007669"/>
    <property type="project" value="UniProtKB-EC"/>
</dbReference>
<evidence type="ECO:0000256" key="3">
    <source>
        <dbReference type="ARBA" id="ARBA00022630"/>
    </source>
</evidence>
<dbReference type="Gene3D" id="2.40.110.10">
    <property type="entry name" value="Butyryl-CoA Dehydrogenase, subunit A, domain 2"/>
    <property type="match status" value="1"/>
</dbReference>
<evidence type="ECO:0000313" key="10">
    <source>
        <dbReference type="EMBL" id="VFR80999.1"/>
    </source>
</evidence>
<comment type="cofactor">
    <cofactor evidence="1">
        <name>FAD</name>
        <dbReference type="ChEBI" id="CHEBI:57692"/>
    </cofactor>
</comment>
<dbReference type="PANTHER" id="PTHR43884:SF22">
    <property type="entry name" value="BLR3437 PROTEIN"/>
    <property type="match status" value="1"/>
</dbReference>
<dbReference type="PANTHER" id="PTHR43884">
    <property type="entry name" value="ACYL-COA DEHYDROGENASE"/>
    <property type="match status" value="1"/>
</dbReference>
<sequence>MTLFDRSLLALPFYDDAHRELALALEDWVARHASAVRELASASVQERGRRYARLLGESGWLAYAVDAPEGRPRPDLRSVCLIREALAYLDDLLDFSFAIQGLAAAPIAWFGSPDQRERLLPALRDGSRIGSLALSEPETGSNLAALAVLAHARDGGYAVDGLKTWVSNGTIADFHCALLRTGEGPGGLGLSFLLVPADAAGLKPEAIDLLAPRDFASLSFQQVSLPATARIGEGGMGFKYAMEILNFYRVTVGAAAVGFCRRAAHAAVPWAQKRDVAGAKLIKTQFTMDKLAGLATYLDAASLLVARSAWEFDTGVKDVAAHAAMAKLYATDGAGVAADDVVQLFGAAGLIAGSVPEQVYRQVRALRIYEGTSEIQKMIIAGAVSRPLAAGGWA</sequence>
<gene>
    <name evidence="8" type="ORF">ANDA3_1590</name>
    <name evidence="10" type="ORF">DAR2_1459</name>
    <name evidence="9" type="ORF">DAR3_1455</name>
</gene>
<protein>
    <submittedName>
        <fullName evidence="8">Acyl-CoA dehydrogenase</fullName>
        <ecNumber evidence="8">1.3.8.7</ecNumber>
    </submittedName>
</protein>
<dbReference type="Gene3D" id="1.20.140.10">
    <property type="entry name" value="Butyryl-CoA Dehydrogenase, subunit A, domain 3"/>
    <property type="match status" value="1"/>
</dbReference>
<dbReference type="InterPro" id="IPR046373">
    <property type="entry name" value="Acyl-CoA_Oxase/DH_mid-dom_sf"/>
</dbReference>
<evidence type="ECO:0000256" key="1">
    <source>
        <dbReference type="ARBA" id="ARBA00001974"/>
    </source>
</evidence>
<dbReference type="SUPFAM" id="SSF56645">
    <property type="entry name" value="Acyl-CoA dehydrogenase NM domain-like"/>
    <property type="match status" value="1"/>
</dbReference>
<dbReference type="EMBL" id="CAADIC010000024">
    <property type="protein sequence ID" value="VFR39213.1"/>
    <property type="molecule type" value="Genomic_DNA"/>
</dbReference>
<dbReference type="InterPro" id="IPR037069">
    <property type="entry name" value="AcylCoA_DH/ox_N_sf"/>
</dbReference>
<dbReference type="GO" id="GO:0050660">
    <property type="term" value="F:flavin adenine dinucleotide binding"/>
    <property type="evidence" value="ECO:0007669"/>
    <property type="project" value="InterPro"/>
</dbReference>
<dbReference type="Pfam" id="PF02771">
    <property type="entry name" value="Acyl-CoA_dh_N"/>
    <property type="match status" value="1"/>
</dbReference>
<reference evidence="8" key="1">
    <citation type="submission" date="2019-03" db="EMBL/GenBank/DDBJ databases">
        <authorList>
            <person name="Danneels B."/>
        </authorList>
    </citation>
    <scope>NUCLEOTIDE SEQUENCE</scope>
</reference>
<organism evidence="8">
    <name type="scientific">plant metagenome</name>
    <dbReference type="NCBI Taxonomy" id="1297885"/>
    <lineage>
        <taxon>unclassified sequences</taxon>
        <taxon>metagenomes</taxon>
        <taxon>organismal metagenomes</taxon>
    </lineage>
</organism>
<dbReference type="Pfam" id="PF00441">
    <property type="entry name" value="Acyl-CoA_dh_1"/>
    <property type="match status" value="1"/>
</dbReference>
<dbReference type="EC" id="1.3.8.7" evidence="8"/>
<dbReference type="EMBL" id="CAADIL010000029">
    <property type="protein sequence ID" value="VFR80999.1"/>
    <property type="molecule type" value="Genomic_DNA"/>
</dbReference>
<dbReference type="Pfam" id="PF02770">
    <property type="entry name" value="Acyl-CoA_dh_M"/>
    <property type="match status" value="1"/>
</dbReference>
<evidence type="ECO:0000259" key="6">
    <source>
        <dbReference type="Pfam" id="PF02770"/>
    </source>
</evidence>
<dbReference type="InterPro" id="IPR009075">
    <property type="entry name" value="AcylCo_DH/oxidase_C"/>
</dbReference>
<evidence type="ECO:0000259" key="5">
    <source>
        <dbReference type="Pfam" id="PF00441"/>
    </source>
</evidence>
<dbReference type="InterPro" id="IPR013786">
    <property type="entry name" value="AcylCoA_DH/ox_N"/>
</dbReference>